<dbReference type="GO" id="GO:0046872">
    <property type="term" value="F:metal ion binding"/>
    <property type="evidence" value="ECO:0007669"/>
    <property type="project" value="UniProtKB-KW"/>
</dbReference>
<keyword evidence="2 8" id="KW-0547">Nucleotide-binding</keyword>
<dbReference type="OrthoDB" id="8297at2157"/>
<proteinExistence type="inferred from homology"/>
<evidence type="ECO:0000313" key="9">
    <source>
        <dbReference type="EMBL" id="ADB58500.1"/>
    </source>
</evidence>
<dbReference type="SUPFAM" id="SSF52540">
    <property type="entry name" value="P-loop containing nucleoside triphosphate hydrolases"/>
    <property type="match status" value="1"/>
</dbReference>
<evidence type="ECO:0000313" key="10">
    <source>
        <dbReference type="Proteomes" id="UP000001901"/>
    </source>
</evidence>
<dbReference type="InterPro" id="IPR019591">
    <property type="entry name" value="Mrp/NBP35_ATP-bd"/>
</dbReference>
<dbReference type="STRING" id="572546.Arcpr_1452"/>
<evidence type="ECO:0000256" key="8">
    <source>
        <dbReference type="HAMAP-Rule" id="MF_02040"/>
    </source>
</evidence>
<sequence length="253" mass="27431">MSKEVFPLMKKILVMSGKGGVGKSTVAVNLAFALAKKGYKVGLLDADIHGPTVPKLVGIEEVKGLEVEGNKIKPIEVNGVKVISIGFFLPSKDTPVVWRGPMKHKFLEQISNDVNWGDIDFLVIDCPPGTGDEVISLTQLLNPEIAVIVTTPQSVALEDVRKAVNFAKKANMKVFVVENMSGFRCPHCGNVVYIFGKGGGEQLAKEFGIKFLGAVPLDEKVMESGEKGSPFVKEESETSKAFMEIVDKLIKEI</sequence>
<dbReference type="HOGENOM" id="CLU_024839_0_2_2"/>
<dbReference type="GO" id="GO:0140663">
    <property type="term" value="F:ATP-dependent FeS chaperone activity"/>
    <property type="evidence" value="ECO:0007669"/>
    <property type="project" value="InterPro"/>
</dbReference>
<dbReference type="PANTHER" id="PTHR42961">
    <property type="entry name" value="IRON-SULFUR PROTEIN NUBPL"/>
    <property type="match status" value="1"/>
</dbReference>
<dbReference type="Proteomes" id="UP000001901">
    <property type="component" value="Chromosome"/>
</dbReference>
<reference evidence="9 10" key="1">
    <citation type="journal article" date="2010" name="Stand. Genomic Sci.">
        <title>Complete genome sequence of Archaeoglobus profundus type strain (AV18).</title>
        <authorList>
            <person name="von Jan M."/>
            <person name="Lapidus A."/>
            <person name="Del Rio T.G."/>
            <person name="Copeland A."/>
            <person name="Tice H."/>
            <person name="Cheng J.F."/>
            <person name="Lucas S."/>
            <person name="Chen F."/>
            <person name="Nolan M."/>
            <person name="Goodwin L."/>
            <person name="Han C."/>
            <person name="Pitluck S."/>
            <person name="Liolios K."/>
            <person name="Ivanova N."/>
            <person name="Mavromatis K."/>
            <person name="Ovchinnikova G."/>
            <person name="Chertkov O."/>
            <person name="Pati A."/>
            <person name="Chen A."/>
            <person name="Palaniappan K."/>
            <person name="Land M."/>
            <person name="Hauser L."/>
            <person name="Chang Y.J."/>
            <person name="Jeffries C.D."/>
            <person name="Saunders E."/>
            <person name="Brettin T."/>
            <person name="Detter J.C."/>
            <person name="Chain P."/>
            <person name="Eichinger K."/>
            <person name="Huber H."/>
            <person name="Spring S."/>
            <person name="Rohde M."/>
            <person name="Goker M."/>
            <person name="Wirth R."/>
            <person name="Woyke T."/>
            <person name="Bristow J."/>
            <person name="Eisen J.A."/>
            <person name="Markowitz V."/>
            <person name="Hugenholtz P."/>
            <person name="Kyrpides N.C."/>
            <person name="Klenk H.P."/>
        </authorList>
    </citation>
    <scope>NUCLEOTIDE SEQUENCE [LARGE SCALE GENOMIC DNA]</scope>
    <source>
        <strain evidence="10">DSM 5631 / JCM 9629 / NBRC 100127 / Av18</strain>
    </source>
</reference>
<dbReference type="Gene3D" id="3.40.50.300">
    <property type="entry name" value="P-loop containing nucleotide triphosphate hydrolases"/>
    <property type="match status" value="1"/>
</dbReference>
<dbReference type="EMBL" id="CP001857">
    <property type="protein sequence ID" value="ADB58500.1"/>
    <property type="molecule type" value="Genomic_DNA"/>
</dbReference>
<dbReference type="GO" id="GO:0005524">
    <property type="term" value="F:ATP binding"/>
    <property type="evidence" value="ECO:0007669"/>
    <property type="project" value="UniProtKB-UniRule"/>
</dbReference>
<keyword evidence="3 8" id="KW-0067">ATP-binding</keyword>
<keyword evidence="10" id="KW-1185">Reference proteome</keyword>
<dbReference type="PANTHER" id="PTHR42961:SF2">
    <property type="entry name" value="IRON-SULFUR PROTEIN NUBPL"/>
    <property type="match status" value="1"/>
</dbReference>
<evidence type="ECO:0000256" key="2">
    <source>
        <dbReference type="ARBA" id="ARBA00022741"/>
    </source>
</evidence>
<dbReference type="Pfam" id="PF10609">
    <property type="entry name" value="ParA"/>
    <property type="match status" value="1"/>
</dbReference>
<name>D2REF6_ARCPA</name>
<dbReference type="InterPro" id="IPR033756">
    <property type="entry name" value="YlxH/NBP35"/>
</dbReference>
<dbReference type="KEGG" id="apo:Arcpr_1452"/>
<comment type="similarity">
    <text evidence="8">Belongs to the Mrp/NBP35 ATP-binding proteins family.</text>
</comment>
<dbReference type="InterPro" id="IPR000808">
    <property type="entry name" value="Mrp-like_CS"/>
</dbReference>
<dbReference type="HAMAP" id="MF_02040">
    <property type="entry name" value="Mrp_NBP35"/>
    <property type="match status" value="1"/>
</dbReference>
<comment type="function">
    <text evidence="6 8">Binds and transfers iron-sulfur (Fe-S) clusters to target apoproteins. Can hydrolyze ATP.</text>
</comment>
<keyword evidence="8" id="KW-0378">Hydrolase</keyword>
<accession>D2REF6</accession>
<dbReference type="GO" id="GO:0051539">
    <property type="term" value="F:4 iron, 4 sulfur cluster binding"/>
    <property type="evidence" value="ECO:0007669"/>
    <property type="project" value="TreeGrafter"/>
</dbReference>
<keyword evidence="4 8" id="KW-0408">Iron</keyword>
<evidence type="ECO:0000256" key="4">
    <source>
        <dbReference type="ARBA" id="ARBA00023004"/>
    </source>
</evidence>
<feature type="binding site" evidence="8">
    <location>
        <begin position="17"/>
        <end position="24"/>
    </location>
    <ligand>
        <name>ATP</name>
        <dbReference type="ChEBI" id="CHEBI:30616"/>
    </ligand>
</feature>
<dbReference type="PROSITE" id="PS01215">
    <property type="entry name" value="MRP"/>
    <property type="match status" value="1"/>
</dbReference>
<dbReference type="CDD" id="cd02037">
    <property type="entry name" value="Mrp_NBP35"/>
    <property type="match status" value="1"/>
</dbReference>
<comment type="subunit">
    <text evidence="8">Homodimer.</text>
</comment>
<dbReference type="PaxDb" id="572546-Arcpr_1452"/>
<gene>
    <name evidence="9" type="ordered locus">Arcpr_1452</name>
</gene>
<evidence type="ECO:0000256" key="1">
    <source>
        <dbReference type="ARBA" id="ARBA00022723"/>
    </source>
</evidence>
<dbReference type="InterPro" id="IPR044304">
    <property type="entry name" value="NUBPL-like"/>
</dbReference>
<dbReference type="eggNOG" id="arCOG00585">
    <property type="taxonomic scope" value="Archaea"/>
</dbReference>
<dbReference type="GO" id="GO:0016226">
    <property type="term" value="P:iron-sulfur cluster assembly"/>
    <property type="evidence" value="ECO:0007669"/>
    <property type="project" value="InterPro"/>
</dbReference>
<keyword evidence="5 8" id="KW-0411">Iron-sulfur</keyword>
<evidence type="ECO:0000256" key="5">
    <source>
        <dbReference type="ARBA" id="ARBA00023014"/>
    </source>
</evidence>
<dbReference type="AlphaFoldDB" id="D2REF6"/>
<dbReference type="FunFam" id="3.40.50.300:FF:001119">
    <property type="entry name" value="Iron-sulfur cluster carrier protein"/>
    <property type="match status" value="1"/>
</dbReference>
<evidence type="ECO:0000256" key="3">
    <source>
        <dbReference type="ARBA" id="ARBA00022840"/>
    </source>
</evidence>
<dbReference type="InterPro" id="IPR027417">
    <property type="entry name" value="P-loop_NTPase"/>
</dbReference>
<evidence type="ECO:0000256" key="7">
    <source>
        <dbReference type="ARBA" id="ARBA00074706"/>
    </source>
</evidence>
<organism evidence="9 10">
    <name type="scientific">Archaeoglobus profundus (strain DSM 5631 / JCM 9629 / NBRC 100127 / Av18)</name>
    <dbReference type="NCBI Taxonomy" id="572546"/>
    <lineage>
        <taxon>Archaea</taxon>
        <taxon>Methanobacteriati</taxon>
        <taxon>Methanobacteriota</taxon>
        <taxon>Archaeoglobi</taxon>
        <taxon>Archaeoglobales</taxon>
        <taxon>Archaeoglobaceae</taxon>
        <taxon>Archaeoglobus</taxon>
    </lineage>
</organism>
<protein>
    <recommendedName>
        <fullName evidence="7 8">Iron-sulfur cluster carrier protein</fullName>
    </recommendedName>
</protein>
<keyword evidence="1 8" id="KW-0479">Metal-binding</keyword>
<dbReference type="GO" id="GO:0016887">
    <property type="term" value="F:ATP hydrolysis activity"/>
    <property type="evidence" value="ECO:0007669"/>
    <property type="project" value="UniProtKB-UniRule"/>
</dbReference>
<evidence type="ECO:0000256" key="6">
    <source>
        <dbReference type="ARBA" id="ARBA00058094"/>
    </source>
</evidence>